<dbReference type="PROSITE" id="PS50928">
    <property type="entry name" value="ABC_TM1"/>
    <property type="match status" value="1"/>
</dbReference>
<organism evidence="10 11">
    <name type="scientific">Cohnella xylanilytica</name>
    <dbReference type="NCBI Taxonomy" id="557555"/>
    <lineage>
        <taxon>Bacteria</taxon>
        <taxon>Bacillati</taxon>
        <taxon>Bacillota</taxon>
        <taxon>Bacilli</taxon>
        <taxon>Bacillales</taxon>
        <taxon>Paenibacillaceae</taxon>
        <taxon>Cohnella</taxon>
    </lineage>
</organism>
<evidence type="ECO:0000313" key="11">
    <source>
        <dbReference type="Proteomes" id="UP000553776"/>
    </source>
</evidence>
<evidence type="ECO:0000256" key="5">
    <source>
        <dbReference type="ARBA" id="ARBA00022989"/>
    </source>
</evidence>
<keyword evidence="3" id="KW-1003">Cell membrane</keyword>
<feature type="transmembrane region" description="Helical" evidence="7">
    <location>
        <begin position="99"/>
        <end position="120"/>
    </location>
</feature>
<evidence type="ECO:0000256" key="8">
    <source>
        <dbReference type="SAM" id="MobiDB-lite"/>
    </source>
</evidence>
<dbReference type="Gene3D" id="1.10.3720.10">
    <property type="entry name" value="MetI-like"/>
    <property type="match status" value="1"/>
</dbReference>
<gene>
    <name evidence="10" type="ORF">H7B90_03945</name>
</gene>
<feature type="transmembrane region" description="Helical" evidence="7">
    <location>
        <begin position="36"/>
        <end position="58"/>
    </location>
</feature>
<dbReference type="Pfam" id="PF00528">
    <property type="entry name" value="BPD_transp_1"/>
    <property type="match status" value="1"/>
</dbReference>
<dbReference type="InterPro" id="IPR000515">
    <property type="entry name" value="MetI-like"/>
</dbReference>
<dbReference type="Proteomes" id="UP000553776">
    <property type="component" value="Unassembled WGS sequence"/>
</dbReference>
<keyword evidence="6 7" id="KW-0472">Membrane</keyword>
<dbReference type="CDD" id="cd06261">
    <property type="entry name" value="TM_PBP2"/>
    <property type="match status" value="1"/>
</dbReference>
<feature type="transmembrane region" description="Helical" evidence="7">
    <location>
        <begin position="234"/>
        <end position="254"/>
    </location>
</feature>
<dbReference type="AlphaFoldDB" id="A0A841TTZ7"/>
<proteinExistence type="inferred from homology"/>
<keyword evidence="5 7" id="KW-1133">Transmembrane helix</keyword>
<evidence type="ECO:0000256" key="6">
    <source>
        <dbReference type="ARBA" id="ARBA00023136"/>
    </source>
</evidence>
<name>A0A841TTZ7_9BACL</name>
<comment type="caution">
    <text evidence="10">The sequence shown here is derived from an EMBL/GenBank/DDBJ whole genome shotgun (WGS) entry which is preliminary data.</text>
</comment>
<evidence type="ECO:0000256" key="4">
    <source>
        <dbReference type="ARBA" id="ARBA00022692"/>
    </source>
</evidence>
<keyword evidence="11" id="KW-1185">Reference proteome</keyword>
<keyword evidence="4 7" id="KW-0812">Transmembrane</keyword>
<sequence length="321" mass="36218">MAAPMKTDAVAASTPTTPSTPMRTNPVRRLLYSRGIAPYVFVLPFVLSFLIFFAYPVFSTVVMSFQEVLPGQTRFIGWDNYRHLWNDSFFTALRNNTRYTFWTLLILIPLPLVLAVFLNSKAMRWSGFFRSALFIPSLTSVVVAGTIFRLVFGQTDVAVMNMLRHAFGFETINWLAKSSTGMLVLVVLATWRYAGVNLIYFLSGLQSIPSDLYESAEIDGANKWNKFWRITVPLLKPVTIYVVTISIYGGYAMFTESFMLWSGNHSPNDIGLTMLGYIYREGIEKNELGFGSAIGLALLAFLLAVNVVQLKFFGLFKKEED</sequence>
<feature type="transmembrane region" description="Helical" evidence="7">
    <location>
        <begin position="132"/>
        <end position="152"/>
    </location>
</feature>
<dbReference type="SUPFAM" id="SSF161098">
    <property type="entry name" value="MetI-like"/>
    <property type="match status" value="1"/>
</dbReference>
<dbReference type="EMBL" id="JACJVR010000012">
    <property type="protein sequence ID" value="MBB6690548.1"/>
    <property type="molecule type" value="Genomic_DNA"/>
</dbReference>
<reference evidence="10 11" key="1">
    <citation type="submission" date="2020-08" db="EMBL/GenBank/DDBJ databases">
        <title>Cohnella phylogeny.</title>
        <authorList>
            <person name="Dunlap C."/>
        </authorList>
    </citation>
    <scope>NUCLEOTIDE SEQUENCE [LARGE SCALE GENOMIC DNA]</scope>
    <source>
        <strain evidence="10 11">DSM 25239</strain>
    </source>
</reference>
<dbReference type="GO" id="GO:0005886">
    <property type="term" value="C:plasma membrane"/>
    <property type="evidence" value="ECO:0007669"/>
    <property type="project" value="UniProtKB-SubCell"/>
</dbReference>
<evidence type="ECO:0000256" key="7">
    <source>
        <dbReference type="RuleBase" id="RU363032"/>
    </source>
</evidence>
<dbReference type="PANTHER" id="PTHR43227:SF7">
    <property type="entry name" value="ARABINOOLIGOSACCHARIDES TRANSPORT SYSTEM PERMEASE PROTEIN ARAP"/>
    <property type="match status" value="1"/>
</dbReference>
<evidence type="ECO:0000256" key="1">
    <source>
        <dbReference type="ARBA" id="ARBA00004651"/>
    </source>
</evidence>
<evidence type="ECO:0000256" key="2">
    <source>
        <dbReference type="ARBA" id="ARBA00022448"/>
    </source>
</evidence>
<feature type="transmembrane region" description="Helical" evidence="7">
    <location>
        <begin position="288"/>
        <end position="308"/>
    </location>
</feature>
<keyword evidence="2 7" id="KW-0813">Transport</keyword>
<evidence type="ECO:0000256" key="3">
    <source>
        <dbReference type="ARBA" id="ARBA00022475"/>
    </source>
</evidence>
<dbReference type="GO" id="GO:0055085">
    <property type="term" value="P:transmembrane transport"/>
    <property type="evidence" value="ECO:0007669"/>
    <property type="project" value="InterPro"/>
</dbReference>
<dbReference type="PANTHER" id="PTHR43227">
    <property type="entry name" value="BLL4140 PROTEIN"/>
    <property type="match status" value="1"/>
</dbReference>
<feature type="region of interest" description="Disordered" evidence="8">
    <location>
        <begin position="1"/>
        <end position="20"/>
    </location>
</feature>
<comment type="similarity">
    <text evidence="7">Belongs to the binding-protein-dependent transport system permease family.</text>
</comment>
<dbReference type="InterPro" id="IPR050809">
    <property type="entry name" value="UgpAE/MalFG_permease"/>
</dbReference>
<dbReference type="InterPro" id="IPR035906">
    <property type="entry name" value="MetI-like_sf"/>
</dbReference>
<evidence type="ECO:0000313" key="10">
    <source>
        <dbReference type="EMBL" id="MBB6690548.1"/>
    </source>
</evidence>
<accession>A0A841TTZ7</accession>
<feature type="domain" description="ABC transmembrane type-1" evidence="9">
    <location>
        <begin position="93"/>
        <end position="309"/>
    </location>
</feature>
<comment type="subcellular location">
    <subcellularLocation>
        <location evidence="1 7">Cell membrane</location>
        <topology evidence="1 7">Multi-pass membrane protein</topology>
    </subcellularLocation>
</comment>
<dbReference type="RefSeq" id="WP_185134579.1">
    <property type="nucleotide sequence ID" value="NZ_BORM01000022.1"/>
</dbReference>
<protein>
    <submittedName>
        <fullName evidence="10">Sugar ABC transporter permease</fullName>
    </submittedName>
</protein>
<evidence type="ECO:0000259" key="9">
    <source>
        <dbReference type="PROSITE" id="PS50928"/>
    </source>
</evidence>